<keyword evidence="3" id="KW-1185">Reference proteome</keyword>
<dbReference type="SUPFAM" id="SSF55729">
    <property type="entry name" value="Acyl-CoA N-acyltransferases (Nat)"/>
    <property type="match status" value="1"/>
</dbReference>
<name>A0A0R1HFD6_9LACO</name>
<organism evidence="2 3">
    <name type="scientific">Dellaglioa algida DSM 15638</name>
    <dbReference type="NCBI Taxonomy" id="1423719"/>
    <lineage>
        <taxon>Bacteria</taxon>
        <taxon>Bacillati</taxon>
        <taxon>Bacillota</taxon>
        <taxon>Bacilli</taxon>
        <taxon>Lactobacillales</taxon>
        <taxon>Lactobacillaceae</taxon>
        <taxon>Dellaglioa</taxon>
    </lineage>
</organism>
<dbReference type="InterPro" id="IPR051531">
    <property type="entry name" value="N-acetyltransferase"/>
</dbReference>
<evidence type="ECO:0000313" key="3">
    <source>
        <dbReference type="Proteomes" id="UP000051450"/>
    </source>
</evidence>
<dbReference type="RefSeq" id="WP_057974788.1">
    <property type="nucleotide sequence ID" value="NZ_AZDI01000016.1"/>
</dbReference>
<proteinExistence type="predicted"/>
<gene>
    <name evidence="2" type="ORF">FC66_GL000530</name>
</gene>
<sequence>MNQYETSRLIVRPLRASDVTDIYEYAQLENVGQSAGFVPVNSSVEASLFIATLQKQGIFAIELKATRKVVGNIGLYEVIDEDQEPSLTIKEIGYALNPAFQNQGIMTEAVQGLLTAVRIGSLKRIMGVTTLENEASIQVLKKSSFQFIEKREVPSVFSPAELIVELVYAIDLN</sequence>
<accession>A0A0R1HFD6</accession>
<feature type="domain" description="N-acetyltransferase" evidence="1">
    <location>
        <begin position="9"/>
        <end position="173"/>
    </location>
</feature>
<dbReference type="InterPro" id="IPR016181">
    <property type="entry name" value="Acyl_CoA_acyltransferase"/>
</dbReference>
<comment type="caution">
    <text evidence="2">The sequence shown here is derived from an EMBL/GenBank/DDBJ whole genome shotgun (WGS) entry which is preliminary data.</text>
</comment>
<dbReference type="PATRIC" id="fig|1423719.4.peg.538"/>
<dbReference type="STRING" id="1423719.FC66_GL000530"/>
<reference evidence="2 3" key="1">
    <citation type="journal article" date="2015" name="Genome Announc.">
        <title>Expanding the biotechnology potential of lactobacilli through comparative genomics of 213 strains and associated genera.</title>
        <authorList>
            <person name="Sun Z."/>
            <person name="Harris H.M."/>
            <person name="McCann A."/>
            <person name="Guo C."/>
            <person name="Argimon S."/>
            <person name="Zhang W."/>
            <person name="Yang X."/>
            <person name="Jeffery I.B."/>
            <person name="Cooney J.C."/>
            <person name="Kagawa T.F."/>
            <person name="Liu W."/>
            <person name="Song Y."/>
            <person name="Salvetti E."/>
            <person name="Wrobel A."/>
            <person name="Rasinkangas P."/>
            <person name="Parkhill J."/>
            <person name="Rea M.C."/>
            <person name="O'Sullivan O."/>
            <person name="Ritari J."/>
            <person name="Douillard F.P."/>
            <person name="Paul Ross R."/>
            <person name="Yang R."/>
            <person name="Briner A.E."/>
            <person name="Felis G.E."/>
            <person name="de Vos W.M."/>
            <person name="Barrangou R."/>
            <person name="Klaenhammer T.R."/>
            <person name="Caufield P.W."/>
            <person name="Cui Y."/>
            <person name="Zhang H."/>
            <person name="O'Toole P.W."/>
        </authorList>
    </citation>
    <scope>NUCLEOTIDE SEQUENCE [LARGE SCALE GENOMIC DNA]</scope>
    <source>
        <strain evidence="2 3">DSM 15638</strain>
    </source>
</reference>
<dbReference type="AlphaFoldDB" id="A0A0R1HFD6"/>
<dbReference type="Pfam" id="PF13302">
    <property type="entry name" value="Acetyltransf_3"/>
    <property type="match status" value="1"/>
</dbReference>
<dbReference type="PANTHER" id="PTHR43792">
    <property type="entry name" value="GNAT FAMILY, PUTATIVE (AFU_ORTHOLOGUE AFUA_3G00765)-RELATED-RELATED"/>
    <property type="match status" value="1"/>
</dbReference>
<dbReference type="InterPro" id="IPR000182">
    <property type="entry name" value="GNAT_dom"/>
</dbReference>
<dbReference type="EMBL" id="AZDI01000016">
    <property type="protein sequence ID" value="KRK45093.1"/>
    <property type="molecule type" value="Genomic_DNA"/>
</dbReference>
<dbReference type="Proteomes" id="UP000051450">
    <property type="component" value="Unassembled WGS sequence"/>
</dbReference>
<dbReference type="OrthoDB" id="9798081at2"/>
<dbReference type="Gene3D" id="3.40.630.30">
    <property type="match status" value="1"/>
</dbReference>
<evidence type="ECO:0000259" key="1">
    <source>
        <dbReference type="PROSITE" id="PS51186"/>
    </source>
</evidence>
<evidence type="ECO:0000313" key="2">
    <source>
        <dbReference type="EMBL" id="KRK45093.1"/>
    </source>
</evidence>
<protein>
    <recommendedName>
        <fullName evidence="1">N-acetyltransferase domain-containing protein</fullName>
    </recommendedName>
</protein>
<dbReference type="PROSITE" id="PS51186">
    <property type="entry name" value="GNAT"/>
    <property type="match status" value="1"/>
</dbReference>
<dbReference type="GO" id="GO:0016747">
    <property type="term" value="F:acyltransferase activity, transferring groups other than amino-acyl groups"/>
    <property type="evidence" value="ECO:0007669"/>
    <property type="project" value="InterPro"/>
</dbReference>